<dbReference type="EMBL" id="LAZR01000171">
    <property type="protein sequence ID" value="KKN84449.1"/>
    <property type="molecule type" value="Genomic_DNA"/>
</dbReference>
<reference evidence="1" key="1">
    <citation type="journal article" date="2015" name="Nature">
        <title>Complex archaea that bridge the gap between prokaryotes and eukaryotes.</title>
        <authorList>
            <person name="Spang A."/>
            <person name="Saw J.H."/>
            <person name="Jorgensen S.L."/>
            <person name="Zaremba-Niedzwiedzka K."/>
            <person name="Martijn J."/>
            <person name="Lind A.E."/>
            <person name="van Eijk R."/>
            <person name="Schleper C."/>
            <person name="Guy L."/>
            <person name="Ettema T.J."/>
        </authorList>
    </citation>
    <scope>NUCLEOTIDE SEQUENCE</scope>
</reference>
<name>A0A0F9TYR6_9ZZZZ</name>
<evidence type="ECO:0008006" key="2">
    <source>
        <dbReference type="Google" id="ProtNLM"/>
    </source>
</evidence>
<proteinExistence type="predicted"/>
<organism evidence="1">
    <name type="scientific">marine sediment metagenome</name>
    <dbReference type="NCBI Taxonomy" id="412755"/>
    <lineage>
        <taxon>unclassified sequences</taxon>
        <taxon>metagenomes</taxon>
        <taxon>ecological metagenomes</taxon>
    </lineage>
</organism>
<protein>
    <recommendedName>
        <fullName evidence="2">NadR/Ttd14 AAA domain-containing protein</fullName>
    </recommendedName>
</protein>
<evidence type="ECO:0000313" key="1">
    <source>
        <dbReference type="EMBL" id="KKN84449.1"/>
    </source>
</evidence>
<comment type="caution">
    <text evidence="1">The sequence shown here is derived from an EMBL/GenBank/DDBJ whole genome shotgun (WGS) entry which is preliminary data.</text>
</comment>
<gene>
    <name evidence="1" type="ORF">LCGC14_0289110</name>
</gene>
<dbReference type="AlphaFoldDB" id="A0A0F9TYR6"/>
<sequence>MLRAYLVLGPESSGTRMMTEILIAAGCVGDPGHDQHFDQEFPTEETIVWRRSVPHGGEWPPLDLMIHRLKQSGYAVFAVVTMRDWTAMARSQVEHWNHSFDSAINNIRTAYPYIFSSMLKFQVPYIMTSYESLKEYGPQKDLFSAIGLEAPAFEVRDENRKRLEVMS</sequence>
<accession>A0A0F9TYR6</accession>